<feature type="repeat" description="RPEL" evidence="4">
    <location>
        <begin position="51"/>
        <end position="76"/>
    </location>
</feature>
<dbReference type="GO" id="GO:0005634">
    <property type="term" value="C:nucleus"/>
    <property type="evidence" value="ECO:0007669"/>
    <property type="project" value="UniProtKB-SubCell"/>
</dbReference>
<dbReference type="STRING" id="1051891.A0A0C3MEX2"/>
<dbReference type="InterPro" id="IPR043451">
    <property type="entry name" value="Myocardin-like"/>
</dbReference>
<proteinExistence type="predicted"/>
<dbReference type="GO" id="GO:0045944">
    <property type="term" value="P:positive regulation of transcription by RNA polymerase II"/>
    <property type="evidence" value="ECO:0007669"/>
    <property type="project" value="TreeGrafter"/>
</dbReference>
<organism evidence="6 7">
    <name type="scientific">Tulasnella calospora MUT 4182</name>
    <dbReference type="NCBI Taxonomy" id="1051891"/>
    <lineage>
        <taxon>Eukaryota</taxon>
        <taxon>Fungi</taxon>
        <taxon>Dikarya</taxon>
        <taxon>Basidiomycota</taxon>
        <taxon>Agaricomycotina</taxon>
        <taxon>Agaricomycetes</taxon>
        <taxon>Cantharellales</taxon>
        <taxon>Tulasnellaceae</taxon>
        <taxon>Tulasnella</taxon>
    </lineage>
</organism>
<dbReference type="PANTHER" id="PTHR22793:SF12">
    <property type="entry name" value="MYOCARDIN-RELATED TRANSCRIPTION FACTOR, ISOFORM H"/>
    <property type="match status" value="1"/>
</dbReference>
<feature type="compositionally biased region" description="Basic and acidic residues" evidence="5">
    <location>
        <begin position="49"/>
        <end position="61"/>
    </location>
</feature>
<dbReference type="InterPro" id="IPR004018">
    <property type="entry name" value="RPEL_repeat"/>
</dbReference>
<reference evidence="7" key="2">
    <citation type="submission" date="2015-01" db="EMBL/GenBank/DDBJ databases">
        <title>Evolutionary Origins and Diversification of the Mycorrhizal Mutualists.</title>
        <authorList>
            <consortium name="DOE Joint Genome Institute"/>
            <consortium name="Mycorrhizal Genomics Consortium"/>
            <person name="Kohler A."/>
            <person name="Kuo A."/>
            <person name="Nagy L.G."/>
            <person name="Floudas D."/>
            <person name="Copeland A."/>
            <person name="Barry K.W."/>
            <person name="Cichocki N."/>
            <person name="Veneault-Fourrey C."/>
            <person name="LaButti K."/>
            <person name="Lindquist E.A."/>
            <person name="Lipzen A."/>
            <person name="Lundell T."/>
            <person name="Morin E."/>
            <person name="Murat C."/>
            <person name="Riley R."/>
            <person name="Ohm R."/>
            <person name="Sun H."/>
            <person name="Tunlid A."/>
            <person name="Henrissat B."/>
            <person name="Grigoriev I.V."/>
            <person name="Hibbett D.S."/>
            <person name="Martin F."/>
        </authorList>
    </citation>
    <scope>NUCLEOTIDE SEQUENCE [LARGE SCALE GENOMIC DNA]</scope>
    <source>
        <strain evidence="7">MUT 4182</strain>
    </source>
</reference>
<dbReference type="PROSITE" id="PS51073">
    <property type="entry name" value="RPEL"/>
    <property type="match status" value="2"/>
</dbReference>
<sequence length="124" mass="13145">MATSAITSVTDAAKSAVTSAVSAVTSAEPASDTPQPGGETDESPQVGDAKQKLERKLSLRPERDELVERNILKNTSVAPSLQAAQADLERARLEDKLEQKLQARPKPDELVKEGILNADEVPGA</sequence>
<evidence type="ECO:0000256" key="5">
    <source>
        <dbReference type="SAM" id="MobiDB-lite"/>
    </source>
</evidence>
<dbReference type="AlphaFoldDB" id="A0A0C3MEX2"/>
<feature type="compositionally biased region" description="Low complexity" evidence="5">
    <location>
        <begin position="7"/>
        <end position="31"/>
    </location>
</feature>
<evidence type="ECO:0000313" key="6">
    <source>
        <dbReference type="EMBL" id="KIO32287.1"/>
    </source>
</evidence>
<dbReference type="Proteomes" id="UP000054248">
    <property type="component" value="Unassembled WGS sequence"/>
</dbReference>
<keyword evidence="3" id="KW-0539">Nucleus</keyword>
<dbReference type="PANTHER" id="PTHR22793">
    <property type="entry name" value="MYOCARDIN-RELATED TRANSCRIPTION FACTOR-RELATED"/>
    <property type="match status" value="1"/>
</dbReference>
<name>A0A0C3MEX2_9AGAM</name>
<feature type="repeat" description="RPEL" evidence="4">
    <location>
        <begin position="95"/>
        <end position="120"/>
    </location>
</feature>
<comment type="subcellular location">
    <subcellularLocation>
        <location evidence="1">Nucleus</location>
    </subcellularLocation>
</comment>
<dbReference type="OrthoDB" id="197676at2759"/>
<evidence type="ECO:0000256" key="3">
    <source>
        <dbReference type="ARBA" id="ARBA00023242"/>
    </source>
</evidence>
<gene>
    <name evidence="6" type="ORF">M407DRAFT_241536</name>
</gene>
<reference evidence="6 7" key="1">
    <citation type="submission" date="2014-04" db="EMBL/GenBank/DDBJ databases">
        <authorList>
            <consortium name="DOE Joint Genome Institute"/>
            <person name="Kuo A."/>
            <person name="Girlanda M."/>
            <person name="Perotto S."/>
            <person name="Kohler A."/>
            <person name="Nagy L.G."/>
            <person name="Floudas D."/>
            <person name="Copeland A."/>
            <person name="Barry K.W."/>
            <person name="Cichocki N."/>
            <person name="Veneault-Fourrey C."/>
            <person name="LaButti K."/>
            <person name="Lindquist E.A."/>
            <person name="Lipzen A."/>
            <person name="Lundell T."/>
            <person name="Morin E."/>
            <person name="Murat C."/>
            <person name="Sun H."/>
            <person name="Tunlid A."/>
            <person name="Henrissat B."/>
            <person name="Grigoriev I.V."/>
            <person name="Hibbett D.S."/>
            <person name="Martin F."/>
            <person name="Nordberg H.P."/>
            <person name="Cantor M.N."/>
            <person name="Hua S.X."/>
        </authorList>
    </citation>
    <scope>NUCLEOTIDE SEQUENCE [LARGE SCALE GENOMIC DNA]</scope>
    <source>
        <strain evidence="6 7">MUT 4182</strain>
    </source>
</reference>
<accession>A0A0C3MEX2</accession>
<dbReference type="EMBL" id="KN822956">
    <property type="protein sequence ID" value="KIO32287.1"/>
    <property type="molecule type" value="Genomic_DNA"/>
</dbReference>
<dbReference type="Gene3D" id="6.10.150.10">
    <property type="match status" value="1"/>
</dbReference>
<dbReference type="GO" id="GO:0003713">
    <property type="term" value="F:transcription coactivator activity"/>
    <property type="evidence" value="ECO:0007669"/>
    <property type="project" value="TreeGrafter"/>
</dbReference>
<feature type="compositionally biased region" description="Basic and acidic residues" evidence="5">
    <location>
        <begin position="99"/>
        <end position="112"/>
    </location>
</feature>
<evidence type="ECO:0008006" key="8">
    <source>
        <dbReference type="Google" id="ProtNLM"/>
    </source>
</evidence>
<evidence type="ECO:0000256" key="2">
    <source>
        <dbReference type="ARBA" id="ARBA00022737"/>
    </source>
</evidence>
<protein>
    <recommendedName>
        <fullName evidence="8">RPEL repeat protein</fullName>
    </recommendedName>
</protein>
<evidence type="ECO:0000256" key="1">
    <source>
        <dbReference type="ARBA" id="ARBA00004123"/>
    </source>
</evidence>
<evidence type="ECO:0000313" key="7">
    <source>
        <dbReference type="Proteomes" id="UP000054248"/>
    </source>
</evidence>
<evidence type="ECO:0000256" key="4">
    <source>
        <dbReference type="PROSITE-ProRule" id="PRU00401"/>
    </source>
</evidence>
<dbReference type="SMART" id="SM00707">
    <property type="entry name" value="RPEL"/>
    <property type="match status" value="2"/>
</dbReference>
<keyword evidence="2" id="KW-0677">Repeat</keyword>
<dbReference type="HOGENOM" id="CLU_121574_2_0_1"/>
<feature type="region of interest" description="Disordered" evidence="5">
    <location>
        <begin position="99"/>
        <end position="124"/>
    </location>
</feature>
<keyword evidence="7" id="KW-1185">Reference proteome</keyword>
<dbReference type="Pfam" id="PF02755">
    <property type="entry name" value="RPEL"/>
    <property type="match status" value="2"/>
</dbReference>
<feature type="region of interest" description="Disordered" evidence="5">
    <location>
        <begin position="1"/>
        <end position="61"/>
    </location>
</feature>